<evidence type="ECO:0000313" key="2">
    <source>
        <dbReference type="EMBL" id="RED93032.1"/>
    </source>
</evidence>
<evidence type="ECO:0000313" key="3">
    <source>
        <dbReference type="Proteomes" id="UP000256779"/>
    </source>
</evidence>
<dbReference type="AlphaFoldDB" id="A0A3D9KYV1"/>
<organism evidence="2 3">
    <name type="scientific">Marinoscillum furvescens DSM 4134</name>
    <dbReference type="NCBI Taxonomy" id="1122208"/>
    <lineage>
        <taxon>Bacteria</taxon>
        <taxon>Pseudomonadati</taxon>
        <taxon>Bacteroidota</taxon>
        <taxon>Cytophagia</taxon>
        <taxon>Cytophagales</taxon>
        <taxon>Reichenbachiellaceae</taxon>
        <taxon>Marinoscillum</taxon>
    </lineage>
</organism>
<keyword evidence="3" id="KW-1185">Reference proteome</keyword>
<dbReference type="SUPFAM" id="SSF56204">
    <property type="entry name" value="Hect, E3 ligase catalytic domain"/>
    <property type="match status" value="1"/>
</dbReference>
<dbReference type="InterPro" id="IPR035983">
    <property type="entry name" value="Hect_E3_ubiquitin_ligase"/>
</dbReference>
<gene>
    <name evidence="2" type="ORF">C7460_12756</name>
</gene>
<dbReference type="RefSeq" id="WP_115870069.1">
    <property type="nucleotide sequence ID" value="NZ_QREG01000027.1"/>
</dbReference>
<feature type="domain" description="Transcription regulator BetR N-terminal" evidence="1">
    <location>
        <begin position="28"/>
        <end position="67"/>
    </location>
</feature>
<accession>A0A3D9KYV1</accession>
<dbReference type="Pfam" id="PF08667">
    <property type="entry name" value="BetR"/>
    <property type="match status" value="1"/>
</dbReference>
<comment type="caution">
    <text evidence="2">The sequence shown here is derived from an EMBL/GenBank/DDBJ whole genome shotgun (WGS) entry which is preliminary data.</text>
</comment>
<proteinExistence type="predicted"/>
<dbReference type="Proteomes" id="UP000256779">
    <property type="component" value="Unassembled WGS sequence"/>
</dbReference>
<dbReference type="InterPro" id="IPR013975">
    <property type="entry name" value="Tscrpt_reg_BetR_N"/>
</dbReference>
<protein>
    <submittedName>
        <fullName evidence="2">BetR domain-containing protein</fullName>
    </submittedName>
</protein>
<reference evidence="2 3" key="1">
    <citation type="submission" date="2018-07" db="EMBL/GenBank/DDBJ databases">
        <title>Genomic Encyclopedia of Type Strains, Phase IV (KMG-IV): sequencing the most valuable type-strain genomes for metagenomic binning, comparative biology and taxonomic classification.</title>
        <authorList>
            <person name="Goeker M."/>
        </authorList>
    </citation>
    <scope>NUCLEOTIDE SEQUENCE [LARGE SCALE GENOMIC DNA]</scope>
    <source>
        <strain evidence="2 3">DSM 4134</strain>
    </source>
</reference>
<dbReference type="GO" id="GO:0004842">
    <property type="term" value="F:ubiquitin-protein transferase activity"/>
    <property type="evidence" value="ECO:0007669"/>
    <property type="project" value="InterPro"/>
</dbReference>
<sequence length="328" mass="38252">MKKDYLSEQIDFFNDLKSNCGIQSSLPAVIADILNISIDSAYRRMRGETPLILPEITRICDHFQTSFSYGNKNGDVNELRFFYKSLCNDKQPLKDLIFCLKDLYDNLTRILQNEETILYLTLTDVHIMYLHRYRELTNFRIKVWFKEMTGRDITLNEGYQENFEELLVILEQIYTLIKANRHVEIWSNQSIDDLLGSITYHHQMGELLSEDADQLFVELNAFLADSYDRANIQSHCEMYFSEMELSNGYMIAEGGAEKLSVIKMFSINSIITFDEVLYDDIKLWIDLIINNSVLINRSNRKQRHLYFSNLMNEVAKSQKALGLSADAS</sequence>
<name>A0A3D9KYV1_MARFU</name>
<dbReference type="EMBL" id="QREG01000027">
    <property type="protein sequence ID" value="RED93032.1"/>
    <property type="molecule type" value="Genomic_DNA"/>
</dbReference>
<dbReference type="OrthoDB" id="1098026at2"/>
<evidence type="ECO:0000259" key="1">
    <source>
        <dbReference type="Pfam" id="PF08667"/>
    </source>
</evidence>